<evidence type="ECO:0000313" key="7">
    <source>
        <dbReference type="Proteomes" id="UP000054538"/>
    </source>
</evidence>
<dbReference type="Proteomes" id="UP000054538">
    <property type="component" value="Unassembled WGS sequence"/>
</dbReference>
<comment type="subcellular location">
    <subcellularLocation>
        <location evidence="1 5">Membrane</location>
        <topology evidence="1 5">Multi-pass membrane protein</topology>
    </subcellularLocation>
</comment>
<dbReference type="PANTHER" id="PTHR12483:SF27">
    <property type="entry name" value="COPPER TRANSPORT PROTEIN CTR1"/>
    <property type="match status" value="1"/>
</dbReference>
<reference evidence="7" key="2">
    <citation type="submission" date="2015-01" db="EMBL/GenBank/DDBJ databases">
        <title>Evolutionary Origins and Diversification of the Mycorrhizal Mutualists.</title>
        <authorList>
            <consortium name="DOE Joint Genome Institute"/>
            <consortium name="Mycorrhizal Genomics Consortium"/>
            <person name="Kohler A."/>
            <person name="Kuo A."/>
            <person name="Nagy L.G."/>
            <person name="Floudas D."/>
            <person name="Copeland A."/>
            <person name="Barry K.W."/>
            <person name="Cichocki N."/>
            <person name="Veneault-Fourrey C."/>
            <person name="LaButti K."/>
            <person name="Lindquist E.A."/>
            <person name="Lipzen A."/>
            <person name="Lundell T."/>
            <person name="Morin E."/>
            <person name="Murat C."/>
            <person name="Riley R."/>
            <person name="Ohm R."/>
            <person name="Sun H."/>
            <person name="Tunlid A."/>
            <person name="Henrissat B."/>
            <person name="Grigoriev I.V."/>
            <person name="Hibbett D.S."/>
            <person name="Martin F."/>
        </authorList>
    </citation>
    <scope>NUCLEOTIDE SEQUENCE [LARGE SCALE GENOMIC DNA]</scope>
    <source>
        <strain evidence="7">Ve08.2h10</strain>
    </source>
</reference>
<organism evidence="6 7">
    <name type="scientific">Paxillus rubicundulus Ve08.2h10</name>
    <dbReference type="NCBI Taxonomy" id="930991"/>
    <lineage>
        <taxon>Eukaryota</taxon>
        <taxon>Fungi</taxon>
        <taxon>Dikarya</taxon>
        <taxon>Basidiomycota</taxon>
        <taxon>Agaricomycotina</taxon>
        <taxon>Agaricomycetes</taxon>
        <taxon>Agaricomycetidae</taxon>
        <taxon>Boletales</taxon>
        <taxon>Paxilineae</taxon>
        <taxon>Paxillaceae</taxon>
        <taxon>Paxillus</taxon>
    </lineage>
</organism>
<dbReference type="STRING" id="930991.A0A0D0DHY5"/>
<gene>
    <name evidence="6" type="ORF">PAXRUDRAFT_156858</name>
</gene>
<feature type="transmembrane region" description="Helical" evidence="5">
    <location>
        <begin position="91"/>
        <end position="116"/>
    </location>
</feature>
<comment type="similarity">
    <text evidence="5">Belongs to the copper transporter (Ctr) (TC 1.A.56) family. SLC31A subfamily.</text>
</comment>
<keyword evidence="2 5" id="KW-0812">Transmembrane</keyword>
<name>A0A0D0DHY5_9AGAM</name>
<evidence type="ECO:0000256" key="4">
    <source>
        <dbReference type="ARBA" id="ARBA00023136"/>
    </source>
</evidence>
<dbReference type="InterPro" id="IPR007274">
    <property type="entry name" value="Cop_transporter"/>
</dbReference>
<dbReference type="GO" id="GO:0005886">
    <property type="term" value="C:plasma membrane"/>
    <property type="evidence" value="ECO:0007669"/>
    <property type="project" value="TreeGrafter"/>
</dbReference>
<dbReference type="GO" id="GO:0005375">
    <property type="term" value="F:copper ion transmembrane transporter activity"/>
    <property type="evidence" value="ECO:0007669"/>
    <property type="project" value="UniProtKB-UniRule"/>
</dbReference>
<proteinExistence type="inferred from homology"/>
<dbReference type="AlphaFoldDB" id="A0A0D0DHY5"/>
<dbReference type="OrthoDB" id="73901at2759"/>
<evidence type="ECO:0000256" key="2">
    <source>
        <dbReference type="ARBA" id="ARBA00022692"/>
    </source>
</evidence>
<evidence type="ECO:0000256" key="3">
    <source>
        <dbReference type="ARBA" id="ARBA00022989"/>
    </source>
</evidence>
<keyword evidence="7" id="KW-1185">Reference proteome</keyword>
<evidence type="ECO:0000256" key="1">
    <source>
        <dbReference type="ARBA" id="ARBA00004141"/>
    </source>
</evidence>
<evidence type="ECO:0000256" key="5">
    <source>
        <dbReference type="RuleBase" id="RU367022"/>
    </source>
</evidence>
<feature type="transmembrane region" description="Helical" evidence="5">
    <location>
        <begin position="27"/>
        <end position="45"/>
    </location>
</feature>
<dbReference type="EMBL" id="KN825862">
    <property type="protein sequence ID" value="KIK81124.1"/>
    <property type="molecule type" value="Genomic_DNA"/>
</dbReference>
<keyword evidence="4 5" id="KW-0472">Membrane</keyword>
<keyword evidence="5" id="KW-0813">Transport</keyword>
<reference evidence="6 7" key="1">
    <citation type="submission" date="2014-04" db="EMBL/GenBank/DDBJ databases">
        <authorList>
            <consortium name="DOE Joint Genome Institute"/>
            <person name="Kuo A."/>
            <person name="Kohler A."/>
            <person name="Jargeat P."/>
            <person name="Nagy L.G."/>
            <person name="Floudas D."/>
            <person name="Copeland A."/>
            <person name="Barry K.W."/>
            <person name="Cichocki N."/>
            <person name="Veneault-Fourrey C."/>
            <person name="LaButti K."/>
            <person name="Lindquist E.A."/>
            <person name="Lipzen A."/>
            <person name="Lundell T."/>
            <person name="Morin E."/>
            <person name="Murat C."/>
            <person name="Sun H."/>
            <person name="Tunlid A."/>
            <person name="Henrissat B."/>
            <person name="Grigoriev I.V."/>
            <person name="Hibbett D.S."/>
            <person name="Martin F."/>
            <person name="Nordberg H.P."/>
            <person name="Cantor M.N."/>
            <person name="Hua S.X."/>
        </authorList>
    </citation>
    <scope>NUCLEOTIDE SEQUENCE [LARGE SCALE GENOMIC DNA]</scope>
    <source>
        <strain evidence="6 7">Ve08.2h10</strain>
    </source>
</reference>
<keyword evidence="5" id="KW-0406">Ion transport</keyword>
<dbReference type="PANTHER" id="PTHR12483">
    <property type="entry name" value="SOLUTE CARRIER FAMILY 31 COPPER TRANSPORTERS"/>
    <property type="match status" value="1"/>
</dbReference>
<dbReference type="InParanoid" id="A0A0D0DHY5"/>
<accession>A0A0D0DHY5</accession>
<sequence length="134" mass="14769">MMIPWLHFGGGDPLLFKTWQPASHGEIAGACIGFLVLCILERWLAAYRRTWELHWKARAPARVGMSPRVIPPFIASHDIPRGLIQSIQSTFSYALMLAVMTFNGAYIISIILGLGVGEILFGRIGRVQGVGLAH</sequence>
<dbReference type="HOGENOM" id="CLU_090404_0_1_1"/>
<keyword evidence="5" id="KW-0186">Copper</keyword>
<protein>
    <recommendedName>
        <fullName evidence="5">Copper transport protein</fullName>
    </recommendedName>
</protein>
<keyword evidence="5" id="KW-0187">Copper transport</keyword>
<evidence type="ECO:0000313" key="6">
    <source>
        <dbReference type="EMBL" id="KIK81124.1"/>
    </source>
</evidence>
<dbReference type="Pfam" id="PF04145">
    <property type="entry name" value="Ctr"/>
    <property type="match status" value="2"/>
</dbReference>
<keyword evidence="3 5" id="KW-1133">Transmembrane helix</keyword>